<keyword evidence="6" id="KW-0135">Cellulose biosynthesis</keyword>
<dbReference type="RefSeq" id="WP_136772324.1">
    <property type="nucleotide sequence ID" value="NZ_CP156074.1"/>
</dbReference>
<proteinExistence type="inferred from homology"/>
<keyword evidence="6" id="KW-0973">c-di-GMP</keyword>
<keyword evidence="5 6" id="KW-0472">Membrane</keyword>
<dbReference type="PANTHER" id="PTHR39083:SF1">
    <property type="entry name" value="CYCLIC DI-GMP-BINDING PROTEIN"/>
    <property type="match status" value="1"/>
</dbReference>
<organism evidence="7 8">
    <name type="scientific">Chitiniphilus eburneus</name>
    <dbReference type="NCBI Taxonomy" id="2571148"/>
    <lineage>
        <taxon>Bacteria</taxon>
        <taxon>Pseudomonadati</taxon>
        <taxon>Pseudomonadota</taxon>
        <taxon>Betaproteobacteria</taxon>
        <taxon>Neisseriales</taxon>
        <taxon>Chitinibacteraceae</taxon>
        <taxon>Chitiniphilus</taxon>
    </lineage>
</organism>
<dbReference type="AlphaFoldDB" id="A0A4U0QJN0"/>
<keyword evidence="6" id="KW-0997">Cell inner membrane</keyword>
<dbReference type="UniPathway" id="UPA00694"/>
<evidence type="ECO:0000256" key="5">
    <source>
        <dbReference type="ARBA" id="ARBA00023136"/>
    </source>
</evidence>
<dbReference type="Proteomes" id="UP000310016">
    <property type="component" value="Unassembled WGS sequence"/>
</dbReference>
<sequence length="770" mass="83502">MTRTLTRHLIHLTLALCCAPLALAAEPAALTASATVSTPERAAPATGVPLARFMATSGPIRLEGAAGRMDISLPVSARETVQHAQLRLVATNSVSLLGERSQLAVRLNGRTVVQLPLSPRQPEIVADIRLPVALLKPGYNTLSFVAAQHYSLQCEDPAAPELWTEIDTVRSTLTLDTALKPITPVLADLPDLLAPTQSPGEILNIVTPGLPQPALLAAGGIVAQGAALRLRYLPLTVRHASAQVATPRGAGALAGLDTRALNGDAVLIGTLDALKPYLAADVATRIKGAFLAIYPMPSDPKRFVILVSGRNDAEVASAASAFAWQSTPFPRQAELNVAAIRIPEMPDYAAGGRIAQPGSYRFSDLGFSTRSVEGTQAQPLTLTMSLPADTYAPEDAYIELALDFAQGARMRNDSVLNIFLNGNFQQVVPLDEERGGLMQRYRVRIPLRDFKPGSNTLTFSPRMTPQQEGACATYQTGNLQFTLFDSSLITLPQVFHFTLLPDLQRFALSGFPYTVRSSGEQLGVWLASRDSDTIAAAWTLLGKLSQRKSIPLTQVRYGYEQPAGARHTLLLGASDRLPVAALKGAPWLPGRHFTQPALSNQALPVNNPGWLSSTWHWLSGGLRTSLDTPTIGPVAVDGNARLDGQLLTMQYRSPFSSKSTLTVFTSDDPAALSAGMARLVDPRYWDNLRGDVALVSQDRDTVTWQQVGARYEYGGIGLRDRLGFYFSQHPWLWFVLTVILLVLLAALVARLIRLYHRRIHRNVAEQQEPR</sequence>
<dbReference type="GO" id="GO:0005886">
    <property type="term" value="C:plasma membrane"/>
    <property type="evidence" value="ECO:0007669"/>
    <property type="project" value="UniProtKB-SubCell"/>
</dbReference>
<dbReference type="OrthoDB" id="9806702at2"/>
<evidence type="ECO:0000313" key="7">
    <source>
        <dbReference type="EMBL" id="TJZ76274.1"/>
    </source>
</evidence>
<keyword evidence="4 6" id="KW-1133">Transmembrane helix</keyword>
<gene>
    <name evidence="7" type="ORF">FAZ21_05730</name>
</gene>
<feature type="transmembrane region" description="Helical" evidence="6">
    <location>
        <begin position="731"/>
        <end position="752"/>
    </location>
</feature>
<comment type="function">
    <text evidence="6">Binds the cellulose synthase activator, bis-(3'-5') cyclic diguanylic acid (c-di-GMP).</text>
</comment>
<dbReference type="PANTHER" id="PTHR39083">
    <property type="entry name" value="CYCLIC DI-GMP-BINDING PROTEIN"/>
    <property type="match status" value="1"/>
</dbReference>
<evidence type="ECO:0000256" key="3">
    <source>
        <dbReference type="ARBA" id="ARBA00022692"/>
    </source>
</evidence>
<feature type="chain" id="PRO_5021040794" description="Cyclic di-GMP-binding protein" evidence="6">
    <location>
        <begin position="25"/>
        <end position="770"/>
    </location>
</feature>
<comment type="caution">
    <text evidence="7">The sequence shown here is derived from an EMBL/GenBank/DDBJ whole genome shotgun (WGS) entry which is preliminary data.</text>
</comment>
<feature type="signal peptide" evidence="6">
    <location>
        <begin position="1"/>
        <end position="24"/>
    </location>
</feature>
<keyword evidence="3 6" id="KW-0812">Transmembrane</keyword>
<evidence type="ECO:0000313" key="8">
    <source>
        <dbReference type="Proteomes" id="UP000310016"/>
    </source>
</evidence>
<evidence type="ECO:0000256" key="1">
    <source>
        <dbReference type="ARBA" id="ARBA00004162"/>
    </source>
</evidence>
<evidence type="ECO:0000256" key="6">
    <source>
        <dbReference type="RuleBase" id="RU365021"/>
    </source>
</evidence>
<name>A0A4U0QJN0_9NEIS</name>
<evidence type="ECO:0000256" key="2">
    <source>
        <dbReference type="ARBA" id="ARBA00022475"/>
    </source>
</evidence>
<dbReference type="GO" id="GO:0030244">
    <property type="term" value="P:cellulose biosynthetic process"/>
    <property type="evidence" value="ECO:0007669"/>
    <property type="project" value="UniProtKB-KW"/>
</dbReference>
<accession>A0A4U0QJN0</accession>
<dbReference type="GO" id="GO:0006011">
    <property type="term" value="P:UDP-alpha-D-glucose metabolic process"/>
    <property type="evidence" value="ECO:0007669"/>
    <property type="project" value="InterPro"/>
</dbReference>
<keyword evidence="2 6" id="KW-1003">Cell membrane</keyword>
<comment type="pathway">
    <text evidence="6">Glycan metabolism; bacterial cellulose biosynthesis.</text>
</comment>
<reference evidence="7 8" key="1">
    <citation type="submission" date="2019-04" db="EMBL/GenBank/DDBJ databases">
        <title>Chitiniphilus eburnea sp. nov., a novel chitinolytic bacterium isolated from aquaculture sludge.</title>
        <authorList>
            <person name="Sheng M."/>
        </authorList>
    </citation>
    <scope>NUCLEOTIDE SEQUENCE [LARGE SCALE GENOMIC DNA]</scope>
    <source>
        <strain evidence="7 8">HX-2-15</strain>
    </source>
</reference>
<comment type="similarity">
    <text evidence="6">Belongs to the AcsB/BcsB family.</text>
</comment>
<keyword evidence="8" id="KW-1185">Reference proteome</keyword>
<dbReference type="EMBL" id="SUMF01000003">
    <property type="protein sequence ID" value="TJZ76274.1"/>
    <property type="molecule type" value="Genomic_DNA"/>
</dbReference>
<evidence type="ECO:0000256" key="4">
    <source>
        <dbReference type="ARBA" id="ARBA00022989"/>
    </source>
</evidence>
<protein>
    <recommendedName>
        <fullName evidence="6">Cyclic di-GMP-binding protein</fullName>
    </recommendedName>
    <alternativeName>
        <fullName evidence="6">Cellulose synthase regulatory subunit</fullName>
    </alternativeName>
</protein>
<dbReference type="Gene3D" id="2.60.120.260">
    <property type="entry name" value="Galactose-binding domain-like"/>
    <property type="match status" value="2"/>
</dbReference>
<comment type="subcellular location">
    <subcellularLocation>
        <location evidence="6">Cell inner membrane</location>
    </subcellularLocation>
    <subcellularLocation>
        <location evidence="1">Cell membrane</location>
        <topology evidence="1">Single-pass membrane protein</topology>
    </subcellularLocation>
</comment>
<comment type="subunit">
    <text evidence="6">Tightly associated with the cellulose synthase catalytic subunit.</text>
</comment>
<dbReference type="InterPro" id="IPR018513">
    <property type="entry name" value="Cell_synthase_bac"/>
</dbReference>
<keyword evidence="6" id="KW-0732">Signal</keyword>
<dbReference type="Pfam" id="PF03170">
    <property type="entry name" value="BcsB"/>
    <property type="match status" value="1"/>
</dbReference>